<evidence type="ECO:0000256" key="7">
    <source>
        <dbReference type="ARBA" id="ARBA00038999"/>
    </source>
</evidence>
<sequence>MSGLRISLDDLESDNDDSTQMIHEVLRLGEITVSAEGLTTSMGYKYGLSPDDVIVSATGFLGQGSSGSVRRATHRKTGEALALKEIKITSQAHLQEIRRELETLHRDGNDSPYLVGFYGAFCHEGSVFIAMECMEGSLASVRKPVPTEVLASIARSILRGLWDLHRNRHLIHRDLKPSNILFSRDGRIEISDFGVSSFLECTRADAHSFVGTLTYMSPERLKGESYSFAADIWSFGLVVAELALGRCPFMDELARANAPTEAGFWVLLQHLSSDGPVIVLPPTMDSALADFISACIQKDSQSRPTCEQLLQHPFIANAIEDDDRRVIREWLLVMPMHAEPPPSTGECGPFLTTASTGATTSLNLDDELSKLIGI</sequence>
<dbReference type="Proteomes" id="UP000031737">
    <property type="component" value="Unassembled WGS sequence"/>
</dbReference>
<dbReference type="GO" id="GO:0004674">
    <property type="term" value="F:protein serine/threonine kinase activity"/>
    <property type="evidence" value="ECO:0007669"/>
    <property type="project" value="UniProtKB-KW"/>
</dbReference>
<dbReference type="SUPFAM" id="SSF56112">
    <property type="entry name" value="Protein kinase-like (PK-like)"/>
    <property type="match status" value="1"/>
</dbReference>
<dbReference type="InterPro" id="IPR000719">
    <property type="entry name" value="Prot_kinase_dom"/>
</dbReference>
<dbReference type="Gene3D" id="3.30.200.20">
    <property type="entry name" value="Phosphorylase Kinase, domain 1"/>
    <property type="match status" value="1"/>
</dbReference>
<comment type="similarity">
    <text evidence="6">Belongs to the protein kinase superfamily. STE Ser/Thr protein kinase family. MAP kinase kinase subfamily.</text>
</comment>
<dbReference type="FunFam" id="3.30.200.20:FF:000040">
    <property type="entry name" value="Dual specificity mitogen-activated protein kinase kinase"/>
    <property type="match status" value="1"/>
</dbReference>
<dbReference type="PROSITE" id="PS00108">
    <property type="entry name" value="PROTEIN_KINASE_ST"/>
    <property type="match status" value="1"/>
</dbReference>
<comment type="catalytic activity">
    <reaction evidence="9">
        <text>L-threonyl-[protein] + ATP = O-phospho-L-threonyl-[protein] + ADP + H(+)</text>
        <dbReference type="Rhea" id="RHEA:46608"/>
        <dbReference type="Rhea" id="RHEA-COMP:11060"/>
        <dbReference type="Rhea" id="RHEA-COMP:11605"/>
        <dbReference type="ChEBI" id="CHEBI:15378"/>
        <dbReference type="ChEBI" id="CHEBI:30013"/>
        <dbReference type="ChEBI" id="CHEBI:30616"/>
        <dbReference type="ChEBI" id="CHEBI:61977"/>
        <dbReference type="ChEBI" id="CHEBI:456216"/>
        <dbReference type="EC" id="2.7.12.2"/>
    </reaction>
</comment>
<keyword evidence="4 14" id="KW-0418">Kinase</keyword>
<dbReference type="SMART" id="SM00220">
    <property type="entry name" value="S_TKc"/>
    <property type="match status" value="1"/>
</dbReference>
<proteinExistence type="inferred from homology"/>
<evidence type="ECO:0000256" key="9">
    <source>
        <dbReference type="ARBA" id="ARBA00049299"/>
    </source>
</evidence>
<evidence type="ECO:0000313" key="15">
    <source>
        <dbReference type="Proteomes" id="UP000031737"/>
    </source>
</evidence>
<dbReference type="InterPro" id="IPR011009">
    <property type="entry name" value="Kinase-like_dom_sf"/>
</dbReference>
<feature type="domain" description="Protein kinase" evidence="13">
    <location>
        <begin position="55"/>
        <end position="315"/>
    </location>
</feature>
<dbReference type="PANTHER" id="PTHR48013:SF9">
    <property type="entry name" value="DUAL SPECIFICITY MITOGEN-ACTIVATED PROTEIN KINASE KINASE 5"/>
    <property type="match status" value="1"/>
</dbReference>
<name>A0A061J4L6_TRYRA</name>
<comment type="catalytic activity">
    <reaction evidence="10">
        <text>L-tyrosyl-[protein] + ATP = O-phospho-L-tyrosyl-[protein] + ADP + H(+)</text>
        <dbReference type="Rhea" id="RHEA:10596"/>
        <dbReference type="Rhea" id="RHEA-COMP:10136"/>
        <dbReference type="Rhea" id="RHEA-COMP:20101"/>
        <dbReference type="ChEBI" id="CHEBI:15378"/>
        <dbReference type="ChEBI" id="CHEBI:30616"/>
        <dbReference type="ChEBI" id="CHEBI:46858"/>
        <dbReference type="ChEBI" id="CHEBI:61978"/>
        <dbReference type="ChEBI" id="CHEBI:456216"/>
        <dbReference type="EC" id="2.7.12.2"/>
    </reaction>
</comment>
<dbReference type="VEuPathDB" id="TriTrypDB:TRSC58_01891"/>
<keyword evidence="3 11" id="KW-0547">Nucleotide-binding</keyword>
<keyword evidence="2" id="KW-0808">Transferase</keyword>
<evidence type="ECO:0000259" key="13">
    <source>
        <dbReference type="PROSITE" id="PS50011"/>
    </source>
</evidence>
<evidence type="ECO:0000256" key="2">
    <source>
        <dbReference type="ARBA" id="ARBA00022679"/>
    </source>
</evidence>
<protein>
    <recommendedName>
        <fullName evidence="7">mitogen-activated protein kinase kinase</fullName>
        <ecNumber evidence="7">2.7.12.2</ecNumber>
    </recommendedName>
</protein>
<dbReference type="Gene3D" id="1.10.510.10">
    <property type="entry name" value="Transferase(Phosphotransferase) domain 1"/>
    <property type="match status" value="1"/>
</dbReference>
<dbReference type="InterPro" id="IPR017441">
    <property type="entry name" value="Protein_kinase_ATP_BS"/>
</dbReference>
<evidence type="ECO:0000256" key="1">
    <source>
        <dbReference type="ARBA" id="ARBA00022527"/>
    </source>
</evidence>
<evidence type="ECO:0000256" key="11">
    <source>
        <dbReference type="PROSITE-ProRule" id="PRU10141"/>
    </source>
</evidence>
<dbReference type="EMBL" id="AUPL01001891">
    <property type="protein sequence ID" value="ESL10378.1"/>
    <property type="molecule type" value="Genomic_DNA"/>
</dbReference>
<keyword evidence="5 11" id="KW-0067">ATP-binding</keyword>
<gene>
    <name evidence="14" type="ORF">TRSC58_01891</name>
</gene>
<dbReference type="PROSITE" id="PS50011">
    <property type="entry name" value="PROTEIN_KINASE_DOM"/>
    <property type="match status" value="1"/>
</dbReference>
<evidence type="ECO:0000256" key="6">
    <source>
        <dbReference type="ARBA" id="ARBA00038035"/>
    </source>
</evidence>
<dbReference type="PROSITE" id="PS00107">
    <property type="entry name" value="PROTEIN_KINASE_ATP"/>
    <property type="match status" value="1"/>
</dbReference>
<accession>A0A061J4L6</accession>
<feature type="binding site" evidence="11">
    <location>
        <position position="84"/>
    </location>
    <ligand>
        <name>ATP</name>
        <dbReference type="ChEBI" id="CHEBI:30616"/>
    </ligand>
</feature>
<dbReference type="InterPro" id="IPR008271">
    <property type="entry name" value="Ser/Thr_kinase_AS"/>
</dbReference>
<dbReference type="Pfam" id="PF00069">
    <property type="entry name" value="Pkinase"/>
    <property type="match status" value="1"/>
</dbReference>
<evidence type="ECO:0000313" key="14">
    <source>
        <dbReference type="EMBL" id="ESL10378.1"/>
    </source>
</evidence>
<evidence type="ECO:0000256" key="8">
    <source>
        <dbReference type="ARBA" id="ARBA00049014"/>
    </source>
</evidence>
<dbReference type="PANTHER" id="PTHR48013">
    <property type="entry name" value="DUAL SPECIFICITY MITOGEN-ACTIVATED PROTEIN KINASE KINASE 5-RELATED"/>
    <property type="match status" value="1"/>
</dbReference>
<evidence type="ECO:0000256" key="4">
    <source>
        <dbReference type="ARBA" id="ARBA00022777"/>
    </source>
</evidence>
<organism evidence="14 15">
    <name type="scientific">Trypanosoma rangeli SC58</name>
    <dbReference type="NCBI Taxonomy" id="429131"/>
    <lineage>
        <taxon>Eukaryota</taxon>
        <taxon>Discoba</taxon>
        <taxon>Euglenozoa</taxon>
        <taxon>Kinetoplastea</taxon>
        <taxon>Metakinetoplastina</taxon>
        <taxon>Trypanosomatida</taxon>
        <taxon>Trypanosomatidae</taxon>
        <taxon>Trypanosoma</taxon>
        <taxon>Herpetosoma</taxon>
    </lineage>
</organism>
<dbReference type="GO" id="GO:0005524">
    <property type="term" value="F:ATP binding"/>
    <property type="evidence" value="ECO:0007669"/>
    <property type="project" value="UniProtKB-UniRule"/>
</dbReference>
<dbReference type="AlphaFoldDB" id="A0A061J4L6"/>
<keyword evidence="15" id="KW-1185">Reference proteome</keyword>
<dbReference type="GO" id="GO:0004708">
    <property type="term" value="F:MAP kinase kinase activity"/>
    <property type="evidence" value="ECO:0007669"/>
    <property type="project" value="UniProtKB-EC"/>
</dbReference>
<keyword evidence="1 12" id="KW-0723">Serine/threonine-protein kinase</keyword>
<comment type="caution">
    <text evidence="14">The sequence shown here is derived from an EMBL/GenBank/DDBJ whole genome shotgun (WGS) entry which is preliminary data.</text>
</comment>
<evidence type="ECO:0000256" key="5">
    <source>
        <dbReference type="ARBA" id="ARBA00022840"/>
    </source>
</evidence>
<evidence type="ECO:0000256" key="12">
    <source>
        <dbReference type="RuleBase" id="RU000304"/>
    </source>
</evidence>
<reference evidence="14 15" key="1">
    <citation type="submission" date="2013-07" db="EMBL/GenBank/DDBJ databases">
        <authorList>
            <person name="Stoco P.H."/>
            <person name="Wagner G."/>
            <person name="Gerber A."/>
            <person name="Zaha A."/>
            <person name="Thompson C."/>
            <person name="Bartholomeu D.C."/>
            <person name="Luckemeyer D.D."/>
            <person name="Bahia D."/>
            <person name="Loreto E."/>
            <person name="Prestes E.B."/>
            <person name="Lima F.M."/>
            <person name="Rodrigues-Luiz G."/>
            <person name="Vallejo G.A."/>
            <person name="Filho J.F."/>
            <person name="Monteiro K.M."/>
            <person name="Tyler K.M."/>
            <person name="de Almeida L.G."/>
            <person name="Ortiz M.F."/>
            <person name="Siervo M.A."/>
            <person name="de Moraes M.H."/>
            <person name="Cunha O.L."/>
            <person name="Mendonca-Neto R."/>
            <person name="Silva R."/>
            <person name="Teixeira S.M."/>
            <person name="Murta S.M."/>
            <person name="Sincero T.C."/>
            <person name="Mendes T.A."/>
            <person name="Urmenyi T.P."/>
            <person name="Silva V.G."/>
            <person name="da Rocha W.D."/>
            <person name="Andersson B."/>
            <person name="Romanha A.J."/>
            <person name="Steindel M."/>
            <person name="de Vasconcelos A.T."/>
            <person name="Grisard E.C."/>
        </authorList>
    </citation>
    <scope>NUCLEOTIDE SEQUENCE [LARGE SCALE GENOMIC DNA]</scope>
    <source>
        <strain evidence="14 15">SC58</strain>
    </source>
</reference>
<dbReference type="CDD" id="cd06623">
    <property type="entry name" value="PKc_MAPKK_plant_like"/>
    <property type="match status" value="1"/>
</dbReference>
<evidence type="ECO:0000256" key="3">
    <source>
        <dbReference type="ARBA" id="ARBA00022741"/>
    </source>
</evidence>
<dbReference type="EC" id="2.7.12.2" evidence="7"/>
<dbReference type="OrthoDB" id="10252354at2759"/>
<evidence type="ECO:0000256" key="10">
    <source>
        <dbReference type="ARBA" id="ARBA00051693"/>
    </source>
</evidence>
<comment type="catalytic activity">
    <reaction evidence="8">
        <text>L-seryl-[protein] + ATP = O-phospho-L-seryl-[protein] + ADP + H(+)</text>
        <dbReference type="Rhea" id="RHEA:17989"/>
        <dbReference type="Rhea" id="RHEA-COMP:9863"/>
        <dbReference type="Rhea" id="RHEA-COMP:11604"/>
        <dbReference type="ChEBI" id="CHEBI:15378"/>
        <dbReference type="ChEBI" id="CHEBI:29999"/>
        <dbReference type="ChEBI" id="CHEBI:30616"/>
        <dbReference type="ChEBI" id="CHEBI:83421"/>
        <dbReference type="ChEBI" id="CHEBI:456216"/>
        <dbReference type="EC" id="2.7.12.2"/>
    </reaction>
</comment>